<organism evidence="2 3">
    <name type="scientific">Peltaster fructicola</name>
    <dbReference type="NCBI Taxonomy" id="286661"/>
    <lineage>
        <taxon>Eukaryota</taxon>
        <taxon>Fungi</taxon>
        <taxon>Dikarya</taxon>
        <taxon>Ascomycota</taxon>
        <taxon>Pezizomycotina</taxon>
        <taxon>Dothideomycetes</taxon>
        <taxon>Dothideomycetes incertae sedis</taxon>
        <taxon>Peltaster</taxon>
    </lineage>
</organism>
<feature type="domain" description="Heterokaryon incompatibility" evidence="1">
    <location>
        <begin position="36"/>
        <end position="130"/>
    </location>
</feature>
<dbReference type="EMBL" id="CP051141">
    <property type="protein sequence ID" value="QIW99707.1"/>
    <property type="molecule type" value="Genomic_DNA"/>
</dbReference>
<protein>
    <recommendedName>
        <fullName evidence="1">Heterokaryon incompatibility domain-containing protein</fullName>
    </recommendedName>
</protein>
<dbReference type="PANTHER" id="PTHR24148:SF64">
    <property type="entry name" value="HETEROKARYON INCOMPATIBILITY DOMAIN-CONTAINING PROTEIN"/>
    <property type="match status" value="1"/>
</dbReference>
<sequence>MYRPLKENEIRLMILHPGSDITCDPVHVSLTALPSYETISYVWGKDTERGTILLDNEHADVPASTRRALKRMQVDEDRILWIDAVCINQNDDEERSRQVALMATIYSSGTKNLVWLGEDDGHSAEAAVASMQGG</sequence>
<name>A0A6H0XYN3_9PEZI</name>
<dbReference type="Pfam" id="PF06985">
    <property type="entry name" value="HET"/>
    <property type="match status" value="1"/>
</dbReference>
<evidence type="ECO:0000259" key="1">
    <source>
        <dbReference type="Pfam" id="PF06985"/>
    </source>
</evidence>
<dbReference type="Proteomes" id="UP000503462">
    <property type="component" value="Chromosome 3"/>
</dbReference>
<proteinExistence type="predicted"/>
<dbReference type="OrthoDB" id="3553147at2759"/>
<evidence type="ECO:0000313" key="2">
    <source>
        <dbReference type="EMBL" id="QIW99707.1"/>
    </source>
</evidence>
<dbReference type="PANTHER" id="PTHR24148">
    <property type="entry name" value="ANKYRIN REPEAT DOMAIN-CONTAINING PROTEIN 39 HOMOLOG-RELATED"/>
    <property type="match status" value="1"/>
</dbReference>
<dbReference type="InterPro" id="IPR010730">
    <property type="entry name" value="HET"/>
</dbReference>
<keyword evidence="3" id="KW-1185">Reference proteome</keyword>
<dbReference type="InterPro" id="IPR052895">
    <property type="entry name" value="HetReg/Transcr_Mod"/>
</dbReference>
<accession>A0A6H0XYN3</accession>
<gene>
    <name evidence="2" type="ORF">AMS68_005225</name>
</gene>
<evidence type="ECO:0000313" key="3">
    <source>
        <dbReference type="Proteomes" id="UP000503462"/>
    </source>
</evidence>
<dbReference type="AlphaFoldDB" id="A0A6H0XYN3"/>
<reference evidence="2 3" key="1">
    <citation type="journal article" date="2016" name="Sci. Rep.">
        <title>Peltaster fructicola genome reveals evolution from an invasive phytopathogen to an ectophytic parasite.</title>
        <authorList>
            <person name="Xu C."/>
            <person name="Chen H."/>
            <person name="Gleason M.L."/>
            <person name="Xu J.R."/>
            <person name="Liu H."/>
            <person name="Zhang R."/>
            <person name="Sun G."/>
        </authorList>
    </citation>
    <scope>NUCLEOTIDE SEQUENCE [LARGE SCALE GENOMIC DNA]</scope>
    <source>
        <strain evidence="2 3">LNHT1506</strain>
    </source>
</reference>